<proteinExistence type="predicted"/>
<evidence type="ECO:0000256" key="1">
    <source>
        <dbReference type="SAM" id="Phobius"/>
    </source>
</evidence>
<dbReference type="EMBL" id="CP073041">
    <property type="protein sequence ID" value="UXE58789.1"/>
    <property type="molecule type" value="Genomic_DNA"/>
</dbReference>
<dbReference type="AlphaFoldDB" id="A0A977KSA9"/>
<keyword evidence="1" id="KW-1133">Transmembrane helix</keyword>
<evidence type="ECO:0000313" key="2">
    <source>
        <dbReference type="EMBL" id="UXE58789.1"/>
    </source>
</evidence>
<name>A0A977KSA9_9CYAN</name>
<dbReference type="KEGG" id="wna:KA717_22590"/>
<keyword evidence="1" id="KW-0472">Membrane</keyword>
<gene>
    <name evidence="2" type="ORF">KA717_22590</name>
</gene>
<dbReference type="Proteomes" id="UP001065613">
    <property type="component" value="Chromosome"/>
</dbReference>
<sequence length="438" mass="47373">MLQAQAVPSFIDRPVGNPKFSYYDNEYSPTTNQMIYRNAATGTSLLSNVYIVDFEPNTGIIPTNTKGRLIGVQQQSNSVTPGQGVPGYGASFGLSAKGLAVYYTGVDTNGQYQLFRWYTTDANPIAITTGSYPKVGGALPSVNAQDTSTSMIYLQKQTTNGTDLGYLNVWKEGTPTNTGAFLPYAPKNGGSEGPRWIENSDGTTTRSIITTVRDTNGVNQAARFDVDSRTTTTLTTDSGNQKTDPKILATPEYNGENIIVALLNHSKIGVYRQINNQWTLINTTTVPYPSGQIPWLANPLPFVFGGRSYVALVAGVVKGQQTTQTNDVWVLSLLDNSVQLKVSNYGTTPQLVFDPEVTVSTTNNVLVSYQTSSQTALNSLRVSQVFLPTSPTMGKVAHHPAMLPSLAMMPFLGVALVALFFRSRKKGRSPLCQTGCDL</sequence>
<keyword evidence="1" id="KW-0812">Transmembrane</keyword>
<accession>A0A977KSA9</accession>
<feature type="transmembrane region" description="Helical" evidence="1">
    <location>
        <begin position="401"/>
        <end position="421"/>
    </location>
</feature>
<reference evidence="2" key="1">
    <citation type="submission" date="2021-04" db="EMBL/GenBank/DDBJ databases">
        <title>Genome sequence of Woronichinia naegeliana from Washington state freshwater lake bloom.</title>
        <authorList>
            <person name="Dreher T.W."/>
        </authorList>
    </citation>
    <scope>NUCLEOTIDE SEQUENCE</scope>
    <source>
        <strain evidence="2">WA131</strain>
    </source>
</reference>
<protein>
    <submittedName>
        <fullName evidence="2">Uncharacterized protein</fullName>
    </submittedName>
</protein>
<organism evidence="2">
    <name type="scientific">Woronichinia naegeliana WA131</name>
    <dbReference type="NCBI Taxonomy" id="2824559"/>
    <lineage>
        <taxon>Bacteria</taxon>
        <taxon>Bacillati</taxon>
        <taxon>Cyanobacteriota</taxon>
        <taxon>Cyanophyceae</taxon>
        <taxon>Synechococcales</taxon>
        <taxon>Coelosphaeriaceae</taxon>
        <taxon>Woronichinia</taxon>
    </lineage>
</organism>